<evidence type="ECO:0008006" key="3">
    <source>
        <dbReference type="Google" id="ProtNLM"/>
    </source>
</evidence>
<dbReference type="STRING" id="1302690.BUE76_16990"/>
<protein>
    <recommendedName>
        <fullName evidence="3">N-acetyltransferase domain-containing protein</fullName>
    </recommendedName>
</protein>
<keyword evidence="2" id="KW-1185">Reference proteome</keyword>
<dbReference type="EMBL" id="FQUO01000007">
    <property type="protein sequence ID" value="SHF39041.1"/>
    <property type="molecule type" value="Genomic_DNA"/>
</dbReference>
<proteinExistence type="predicted"/>
<dbReference type="Gene3D" id="3.40.630.30">
    <property type="match status" value="1"/>
</dbReference>
<evidence type="ECO:0000313" key="2">
    <source>
        <dbReference type="Proteomes" id="UP000184368"/>
    </source>
</evidence>
<dbReference type="OrthoDB" id="873850at2"/>
<sequence length="313" mass="35917">MGLNDLLFARAPILFHYSPYSFLPAVDRKKIVDATVIHHIEALRGDASVDFFEVSIDGYAHVFVTKFLKWDSDYFGITTYKLLYVLYNHNSYTILKRAVEEYSAGYVRGKKAYFFCELPSEDIVLIQALGESCFKLVESRLTYYLHLPSFKHERYLVRKATQDDTENLKRVARMMRNDYDRFHAETIFSQERADEFLATYVEESIKGFADVCIVPDEPGFPPDAFVTANYLTDQWSAIGAKISKMVLSAVSGETCKGWYIKLISEMAFHLHENGADYAFMHPATTNRAVIHSYEKLGCKYGKCVHVLTNAQFV</sequence>
<accession>A0A1M5B904</accession>
<dbReference type="InterPro" id="IPR016181">
    <property type="entry name" value="Acyl_CoA_acyltransferase"/>
</dbReference>
<dbReference type="AlphaFoldDB" id="A0A1M5B904"/>
<reference evidence="1 2" key="1">
    <citation type="submission" date="2016-11" db="EMBL/GenBank/DDBJ databases">
        <authorList>
            <person name="Jaros S."/>
            <person name="Januszkiewicz K."/>
            <person name="Wedrychowicz H."/>
        </authorList>
    </citation>
    <scope>NUCLEOTIDE SEQUENCE [LARGE SCALE GENOMIC DNA]</scope>
    <source>
        <strain evidence="1 2">DSM 26897</strain>
    </source>
</reference>
<organism evidence="1 2">
    <name type="scientific">Cnuella takakiae</name>
    <dbReference type="NCBI Taxonomy" id="1302690"/>
    <lineage>
        <taxon>Bacteria</taxon>
        <taxon>Pseudomonadati</taxon>
        <taxon>Bacteroidota</taxon>
        <taxon>Chitinophagia</taxon>
        <taxon>Chitinophagales</taxon>
        <taxon>Chitinophagaceae</taxon>
        <taxon>Cnuella</taxon>
    </lineage>
</organism>
<dbReference type="RefSeq" id="WP_073043011.1">
    <property type="nucleotide sequence ID" value="NZ_FQUO01000007.1"/>
</dbReference>
<dbReference type="SUPFAM" id="SSF55729">
    <property type="entry name" value="Acyl-CoA N-acyltransferases (Nat)"/>
    <property type="match status" value="1"/>
</dbReference>
<gene>
    <name evidence="1" type="ORF">SAMN05444008_107205</name>
</gene>
<evidence type="ECO:0000313" key="1">
    <source>
        <dbReference type="EMBL" id="SHF39041.1"/>
    </source>
</evidence>
<dbReference type="Proteomes" id="UP000184368">
    <property type="component" value="Unassembled WGS sequence"/>
</dbReference>
<name>A0A1M5B904_9BACT</name>